<evidence type="ECO:0000313" key="1">
    <source>
        <dbReference type="EMBL" id="MDQ8209368.1"/>
    </source>
</evidence>
<feature type="non-terminal residue" evidence="1">
    <location>
        <position position="77"/>
    </location>
</feature>
<keyword evidence="2" id="KW-1185">Reference proteome</keyword>
<protein>
    <submittedName>
        <fullName evidence="1">Uncharacterized protein</fullName>
    </submittedName>
</protein>
<reference evidence="1 2" key="1">
    <citation type="submission" date="2023-04" db="EMBL/GenBank/DDBJ databases">
        <title>A novel bacteria isolated from coastal sediment.</title>
        <authorList>
            <person name="Liu X.-J."/>
            <person name="Du Z.-J."/>
        </authorList>
    </citation>
    <scope>NUCLEOTIDE SEQUENCE [LARGE SCALE GENOMIC DNA]</scope>
    <source>
        <strain evidence="1 2">SDUM461003</strain>
    </source>
</reference>
<accession>A0ABU1AYZ0</accession>
<sequence length="77" mass="8633">MKLTATEGIRTSQRANDEVSIMSDDEAYAKMAKQLNTDKPPNGVMSEWHGLKRFGRSERRGATCHARISPVARRLDS</sequence>
<evidence type="ECO:0000313" key="2">
    <source>
        <dbReference type="Proteomes" id="UP001225316"/>
    </source>
</evidence>
<name>A0ABU1AYZ0_9BACT</name>
<dbReference type="EMBL" id="JARXHW010000065">
    <property type="protein sequence ID" value="MDQ8209368.1"/>
    <property type="molecule type" value="Genomic_DNA"/>
</dbReference>
<gene>
    <name evidence="1" type="ORF">QEH52_17705</name>
</gene>
<proteinExistence type="predicted"/>
<organism evidence="1 2">
    <name type="scientific">Thalassobacterium maritimum</name>
    <dbReference type="NCBI Taxonomy" id="3041265"/>
    <lineage>
        <taxon>Bacteria</taxon>
        <taxon>Pseudomonadati</taxon>
        <taxon>Verrucomicrobiota</taxon>
        <taxon>Opitutia</taxon>
        <taxon>Puniceicoccales</taxon>
        <taxon>Coraliomargaritaceae</taxon>
        <taxon>Thalassobacterium</taxon>
    </lineage>
</organism>
<dbReference type="RefSeq" id="WP_308952280.1">
    <property type="nucleotide sequence ID" value="NZ_JARXHW010000065.1"/>
</dbReference>
<comment type="caution">
    <text evidence="1">The sequence shown here is derived from an EMBL/GenBank/DDBJ whole genome shotgun (WGS) entry which is preliminary data.</text>
</comment>
<dbReference type="Proteomes" id="UP001225316">
    <property type="component" value="Unassembled WGS sequence"/>
</dbReference>